<evidence type="ECO:0000313" key="3">
    <source>
        <dbReference type="Proteomes" id="UP000654918"/>
    </source>
</evidence>
<keyword evidence="3" id="KW-1185">Reference proteome</keyword>
<organism evidence="2 3">
    <name type="scientific">Colletotrichum plurivorum</name>
    <dbReference type="NCBI Taxonomy" id="2175906"/>
    <lineage>
        <taxon>Eukaryota</taxon>
        <taxon>Fungi</taxon>
        <taxon>Dikarya</taxon>
        <taxon>Ascomycota</taxon>
        <taxon>Pezizomycotina</taxon>
        <taxon>Sordariomycetes</taxon>
        <taxon>Hypocreomycetidae</taxon>
        <taxon>Glomerellales</taxon>
        <taxon>Glomerellaceae</taxon>
        <taxon>Colletotrichum</taxon>
        <taxon>Colletotrichum orchidearum species complex</taxon>
    </lineage>
</organism>
<protein>
    <submittedName>
        <fullName evidence="2">Uncharacterized protein</fullName>
    </submittedName>
</protein>
<evidence type="ECO:0000313" key="2">
    <source>
        <dbReference type="EMBL" id="KAF6841709.1"/>
    </source>
</evidence>
<evidence type="ECO:0000256" key="1">
    <source>
        <dbReference type="SAM" id="MobiDB-lite"/>
    </source>
</evidence>
<dbReference type="AlphaFoldDB" id="A0A8H6U5R7"/>
<feature type="region of interest" description="Disordered" evidence="1">
    <location>
        <begin position="36"/>
        <end position="56"/>
    </location>
</feature>
<dbReference type="EMBL" id="WIGO01000002">
    <property type="protein sequence ID" value="KAF6841709.1"/>
    <property type="molecule type" value="Genomic_DNA"/>
</dbReference>
<sequence length="205" mass="24222">MRPEDPKKVPPILRMDAFRRLYWPVYEDISKIQVFDDPEEDEEDSPKQPFLGHPLAKEPVTNYGLTELLMRIGIQEDKEAHTLSNDDYEDPKLLLKREDGGAITFGNFVTQVRPFLLEHKQETMELWEEYLGRVPENDPIFFRCCVTDHPRCLSSLDEALMVTIELKQRSWKYDERYYRWKAAVAEQRLKETVQEWKDKTGGGEL</sequence>
<proteinExistence type="predicted"/>
<comment type="caution">
    <text evidence="2">The sequence shown here is derived from an EMBL/GenBank/DDBJ whole genome shotgun (WGS) entry which is preliminary data.</text>
</comment>
<gene>
    <name evidence="2" type="ORF">CPLU01_00381</name>
</gene>
<name>A0A8H6U5R7_9PEZI</name>
<accession>A0A8H6U5R7</accession>
<dbReference type="Proteomes" id="UP000654918">
    <property type="component" value="Unassembled WGS sequence"/>
</dbReference>
<reference evidence="2" key="1">
    <citation type="journal article" date="2020" name="Phytopathology">
        <title>Genome Sequence Resources of Colletotrichum truncatum, C. plurivorum, C. musicola, and C. sojae: Four Species Pathogenic to Soybean (Glycine max).</title>
        <authorList>
            <person name="Rogerio F."/>
            <person name="Boufleur T.R."/>
            <person name="Ciampi-Guillardi M."/>
            <person name="Sukno S.A."/>
            <person name="Thon M.R."/>
            <person name="Massola Junior N.S."/>
            <person name="Baroncelli R."/>
        </authorList>
    </citation>
    <scope>NUCLEOTIDE SEQUENCE</scope>
    <source>
        <strain evidence="2">LFN00145</strain>
    </source>
</reference>